<evidence type="ECO:0000259" key="8">
    <source>
        <dbReference type="Pfam" id="PF16822"/>
    </source>
</evidence>
<proteinExistence type="predicted"/>
<dbReference type="AlphaFoldDB" id="A0A937D6Y7"/>
<evidence type="ECO:0000256" key="1">
    <source>
        <dbReference type="ARBA" id="ARBA00004418"/>
    </source>
</evidence>
<evidence type="ECO:0000256" key="5">
    <source>
        <dbReference type="ARBA" id="ARBA00022764"/>
    </source>
</evidence>
<dbReference type="GO" id="GO:0042121">
    <property type="term" value="P:alginic acid biosynthetic process"/>
    <property type="evidence" value="ECO:0007669"/>
    <property type="project" value="UniProtKB-KW"/>
</dbReference>
<keyword evidence="5" id="KW-0574">Periplasm</keyword>
<comment type="subcellular location">
    <subcellularLocation>
        <location evidence="1">Periplasm</location>
    </subcellularLocation>
</comment>
<organism evidence="9 10">
    <name type="scientific">Aquimarina mytili</name>
    <dbReference type="NCBI Taxonomy" id="874423"/>
    <lineage>
        <taxon>Bacteria</taxon>
        <taxon>Pseudomonadati</taxon>
        <taxon>Bacteroidota</taxon>
        <taxon>Flavobacteriia</taxon>
        <taxon>Flavobacteriales</taxon>
        <taxon>Flavobacteriaceae</taxon>
        <taxon>Aquimarina</taxon>
    </lineage>
</organism>
<dbReference type="Proteomes" id="UP000651057">
    <property type="component" value="Unassembled WGS sequence"/>
</dbReference>
<gene>
    <name evidence="9" type="ORF">JJQ60_03450</name>
</gene>
<keyword evidence="6" id="KW-0016">Alginate biosynthesis</keyword>
<feature type="domain" description="AlgX/AlgJ SGNH hydrolase-like" evidence="8">
    <location>
        <begin position="75"/>
        <end position="259"/>
    </location>
</feature>
<protein>
    <recommendedName>
        <fullName evidence="8">AlgX/AlgJ SGNH hydrolase-like domain-containing protein</fullName>
    </recommendedName>
</protein>
<keyword evidence="4" id="KW-0732">Signal</keyword>
<accession>A0A937D6Y7</accession>
<comment type="caution">
    <text evidence="9">The sequence shown here is derived from an EMBL/GenBank/DDBJ whole genome shotgun (WGS) entry which is preliminary data.</text>
</comment>
<dbReference type="Pfam" id="PF16822">
    <property type="entry name" value="ALGX"/>
    <property type="match status" value="1"/>
</dbReference>
<keyword evidence="7" id="KW-0472">Membrane</keyword>
<dbReference type="EMBL" id="JAERQJ010000001">
    <property type="protein sequence ID" value="MBL0682555.1"/>
    <property type="molecule type" value="Genomic_DNA"/>
</dbReference>
<name>A0A937D6Y7_9FLAO</name>
<evidence type="ECO:0000256" key="6">
    <source>
        <dbReference type="ARBA" id="ARBA00022841"/>
    </source>
</evidence>
<evidence type="ECO:0000256" key="7">
    <source>
        <dbReference type="SAM" id="Phobius"/>
    </source>
</evidence>
<dbReference type="GO" id="GO:0042597">
    <property type="term" value="C:periplasmic space"/>
    <property type="evidence" value="ECO:0007669"/>
    <property type="project" value="UniProtKB-SubCell"/>
</dbReference>
<sequence length="358" mass="42037">MQKRVTKIFIIVFIALISIPFIFVILQIKVTPVNKQEKKISLNFKRNFPLRSDLFKMYSLGKTTFFDAEPIPNGVVDAKNGWRFLGNKFSNALSESKGLITFNQKELSKIAKNLSEKKEWLDKKNIKFYFSIAPNKHTIYGDMIPIKKSHRKTKFEQLDSICQSLGINFIDLGSNFPKNDSLRLYHKTDSHWNHYGAFYAYNSTLEAIMPDFKGVDFNYRTMKDMEVEKFWAHIGDLNRALFLEQNEEFINVKPIKPFSFTAQEKTLTVPLNYHFGDHFYEERYKSPANELKIMVLRDSFFGAYFESIADSFGESLFIWRHNFNKKLIESEKPDILCYELVERNIDILLTENFNHSPN</sequence>
<comment type="pathway">
    <text evidence="2">Glycan biosynthesis; alginate biosynthesis.</text>
</comment>
<dbReference type="InterPro" id="IPR031811">
    <property type="entry name" value="ALGX/ALGJ_SGNH-like"/>
</dbReference>
<keyword evidence="7" id="KW-0812">Transmembrane</keyword>
<evidence type="ECO:0000256" key="2">
    <source>
        <dbReference type="ARBA" id="ARBA00005182"/>
    </source>
</evidence>
<evidence type="ECO:0000256" key="4">
    <source>
        <dbReference type="ARBA" id="ARBA00022729"/>
    </source>
</evidence>
<feature type="transmembrane region" description="Helical" evidence="7">
    <location>
        <begin position="7"/>
        <end position="28"/>
    </location>
</feature>
<dbReference type="RefSeq" id="WP_201916637.1">
    <property type="nucleotide sequence ID" value="NZ_BAABAX010000021.1"/>
</dbReference>
<reference evidence="9" key="1">
    <citation type="submission" date="2021-01" db="EMBL/GenBank/DDBJ databases">
        <authorList>
            <person name="Zhong Y.L."/>
        </authorList>
    </citation>
    <scope>NUCLEOTIDE SEQUENCE</scope>
    <source>
        <strain evidence="9">KCTC 23302</strain>
    </source>
</reference>
<dbReference type="GO" id="GO:0016740">
    <property type="term" value="F:transferase activity"/>
    <property type="evidence" value="ECO:0007669"/>
    <property type="project" value="UniProtKB-KW"/>
</dbReference>
<keyword evidence="10" id="KW-1185">Reference proteome</keyword>
<evidence type="ECO:0000313" key="10">
    <source>
        <dbReference type="Proteomes" id="UP000651057"/>
    </source>
</evidence>
<evidence type="ECO:0000256" key="3">
    <source>
        <dbReference type="ARBA" id="ARBA00022679"/>
    </source>
</evidence>
<evidence type="ECO:0000313" key="9">
    <source>
        <dbReference type="EMBL" id="MBL0682555.1"/>
    </source>
</evidence>
<keyword evidence="3" id="KW-0808">Transferase</keyword>
<keyword evidence="7" id="KW-1133">Transmembrane helix</keyword>